<dbReference type="PANTHER" id="PTHR42820">
    <property type="entry name" value="SHORT-CHAIN DEHYDROGENASE REDUCTASE"/>
    <property type="match status" value="1"/>
</dbReference>
<dbReference type="InterPro" id="IPR002347">
    <property type="entry name" value="SDR_fam"/>
</dbReference>
<dbReference type="Proteomes" id="UP001183643">
    <property type="component" value="Unassembled WGS sequence"/>
</dbReference>
<dbReference type="Pfam" id="PF00106">
    <property type="entry name" value="adh_short"/>
    <property type="match status" value="1"/>
</dbReference>
<organism evidence="1 2">
    <name type="scientific">Catenuloplanes atrovinosus</name>
    <dbReference type="NCBI Taxonomy" id="137266"/>
    <lineage>
        <taxon>Bacteria</taxon>
        <taxon>Bacillati</taxon>
        <taxon>Actinomycetota</taxon>
        <taxon>Actinomycetes</taxon>
        <taxon>Micromonosporales</taxon>
        <taxon>Micromonosporaceae</taxon>
        <taxon>Catenuloplanes</taxon>
    </lineage>
</organism>
<accession>A0AAE3YKS9</accession>
<reference evidence="1" key="1">
    <citation type="submission" date="2023-07" db="EMBL/GenBank/DDBJ databases">
        <title>Sequencing the genomes of 1000 actinobacteria strains.</title>
        <authorList>
            <person name="Klenk H.-P."/>
        </authorList>
    </citation>
    <scope>NUCLEOTIDE SEQUENCE</scope>
    <source>
        <strain evidence="1">DSM 44707</strain>
    </source>
</reference>
<dbReference type="AlphaFoldDB" id="A0AAE3YKS9"/>
<gene>
    <name evidence="1" type="ORF">J2S41_002426</name>
</gene>
<protein>
    <submittedName>
        <fullName evidence="1">NAD(P)-dependent dehydrogenase (Short-subunit alcohol dehydrogenase family)</fullName>
    </submittedName>
</protein>
<dbReference type="InterPro" id="IPR036291">
    <property type="entry name" value="NAD(P)-bd_dom_sf"/>
</dbReference>
<comment type="caution">
    <text evidence="1">The sequence shown here is derived from an EMBL/GenBank/DDBJ whole genome shotgun (WGS) entry which is preliminary data.</text>
</comment>
<evidence type="ECO:0000313" key="1">
    <source>
        <dbReference type="EMBL" id="MDR7275648.1"/>
    </source>
</evidence>
<proteinExistence type="predicted"/>
<name>A0AAE3YKS9_9ACTN</name>
<dbReference type="RefSeq" id="WP_310366868.1">
    <property type="nucleotide sequence ID" value="NZ_JAVDYB010000001.1"/>
</dbReference>
<sequence length="85" mass="8188">MVVTGAAGGFGSATARAFAAPGAHIVVSDLHGNPGPRSGTGLPSAVAVTTDVTDLVAAAILFLASDQAAFLTGVVPDVDGGRSIQ</sequence>
<keyword evidence="2" id="KW-1185">Reference proteome</keyword>
<dbReference type="Gene3D" id="3.40.50.720">
    <property type="entry name" value="NAD(P)-binding Rossmann-like Domain"/>
    <property type="match status" value="2"/>
</dbReference>
<dbReference type="EMBL" id="JAVDYB010000001">
    <property type="protein sequence ID" value="MDR7275648.1"/>
    <property type="molecule type" value="Genomic_DNA"/>
</dbReference>
<dbReference type="PANTHER" id="PTHR42820:SF1">
    <property type="entry name" value="SHORT-CHAIN DEHYDROGENASE_REDUCTASE FAMILY PROTEIN"/>
    <property type="match status" value="1"/>
</dbReference>
<dbReference type="SUPFAM" id="SSF51735">
    <property type="entry name" value="NAD(P)-binding Rossmann-fold domains"/>
    <property type="match status" value="2"/>
</dbReference>
<evidence type="ECO:0000313" key="2">
    <source>
        <dbReference type="Proteomes" id="UP001183643"/>
    </source>
</evidence>